<accession>A0A839QUP8</accession>
<reference evidence="4 5" key="1">
    <citation type="submission" date="2020-08" db="EMBL/GenBank/DDBJ databases">
        <title>Sequencing the genomes of 1000 actinobacteria strains.</title>
        <authorList>
            <person name="Klenk H.-P."/>
        </authorList>
    </citation>
    <scope>NUCLEOTIDE SEQUENCE [LARGE SCALE GENOMIC DNA]</scope>
    <source>
        <strain evidence="4 5">DSM 23040</strain>
    </source>
</reference>
<protein>
    <recommendedName>
        <fullName evidence="3">LytR/CpsA/Psr regulator C-terminal domain-containing protein</fullName>
    </recommendedName>
</protein>
<evidence type="ECO:0000313" key="5">
    <source>
        <dbReference type="Proteomes" id="UP000568050"/>
    </source>
</evidence>
<keyword evidence="5" id="KW-1185">Reference proteome</keyword>
<feature type="compositionally biased region" description="Low complexity" evidence="1">
    <location>
        <begin position="75"/>
        <end position="86"/>
    </location>
</feature>
<evidence type="ECO:0000256" key="2">
    <source>
        <dbReference type="SAM" id="Phobius"/>
    </source>
</evidence>
<feature type="region of interest" description="Disordered" evidence="1">
    <location>
        <begin position="64"/>
        <end position="103"/>
    </location>
</feature>
<dbReference type="InterPro" id="IPR027381">
    <property type="entry name" value="LytR/CpsA/Psr_C"/>
</dbReference>
<dbReference type="Gene3D" id="3.30.70.2390">
    <property type="match status" value="1"/>
</dbReference>
<feature type="transmembrane region" description="Helical" evidence="2">
    <location>
        <begin position="37"/>
        <end position="57"/>
    </location>
</feature>
<evidence type="ECO:0000259" key="3">
    <source>
        <dbReference type="Pfam" id="PF13399"/>
    </source>
</evidence>
<dbReference type="RefSeq" id="WP_183376499.1">
    <property type="nucleotide sequence ID" value="NZ_CBCSFZ010000014.1"/>
</dbReference>
<dbReference type="Proteomes" id="UP000568050">
    <property type="component" value="Unassembled WGS sequence"/>
</dbReference>
<proteinExistence type="predicted"/>
<organism evidence="4 5">
    <name type="scientific">Helcobacillus massiliensis</name>
    <dbReference type="NCBI Taxonomy" id="521392"/>
    <lineage>
        <taxon>Bacteria</taxon>
        <taxon>Bacillati</taxon>
        <taxon>Actinomycetota</taxon>
        <taxon>Actinomycetes</taxon>
        <taxon>Micrococcales</taxon>
        <taxon>Dermabacteraceae</taxon>
        <taxon>Helcobacillus</taxon>
    </lineage>
</organism>
<evidence type="ECO:0000256" key="1">
    <source>
        <dbReference type="SAM" id="MobiDB-lite"/>
    </source>
</evidence>
<keyword evidence="2" id="KW-1133">Transmembrane helix</keyword>
<sequence>MAETDYPYPADEFDREAANAPLRGSHRADEPFWKSNLNYIVIAAIAVLALIGALLLISQFTGEKDTYTRSPDPAPQTTASAAPSDEASADPTEEEQSVDRTIKVRVNNASKTNGLAGQWTEVLREKGWENVTSGNGKKMDETTVFYRDDADLPAAKALAADVGAGDPVKSEDYQTPLVVAVVTEP</sequence>
<keyword evidence="2" id="KW-0812">Transmembrane</keyword>
<comment type="caution">
    <text evidence="4">The sequence shown here is derived from an EMBL/GenBank/DDBJ whole genome shotgun (WGS) entry which is preliminary data.</text>
</comment>
<evidence type="ECO:0000313" key="4">
    <source>
        <dbReference type="EMBL" id="MBB3023368.1"/>
    </source>
</evidence>
<feature type="compositionally biased region" description="Acidic residues" evidence="1">
    <location>
        <begin position="87"/>
        <end position="96"/>
    </location>
</feature>
<dbReference type="EMBL" id="JACHWP010000004">
    <property type="protein sequence ID" value="MBB3023368.1"/>
    <property type="molecule type" value="Genomic_DNA"/>
</dbReference>
<name>A0A839QUP8_9MICO</name>
<gene>
    <name evidence="4" type="ORF">FHX50_001660</name>
</gene>
<dbReference type="AlphaFoldDB" id="A0A839QUP8"/>
<dbReference type="Pfam" id="PF13399">
    <property type="entry name" value="LytR_C"/>
    <property type="match status" value="1"/>
</dbReference>
<keyword evidence="2" id="KW-0472">Membrane</keyword>
<feature type="domain" description="LytR/CpsA/Psr regulator C-terminal" evidence="3">
    <location>
        <begin position="101"/>
        <end position="179"/>
    </location>
</feature>